<gene>
    <name evidence="6" type="ORF">DN752_02220</name>
</gene>
<sequence length="484" mass="54819">MKPNNLKSTTTFIQPVSRGLWRVISICGYCLLLSVFIIPKSAARQQPDMIVYLSDDLGYLDVSVYGAEVVKTPILEKLSQEGMTFDNAFVASPSCAPSRAALLTGLMPARNGAEVNHAYPKPAIPYLIDQLKDNGYSVFAFGKVAHYGGNEKCGFDFHHDEQVNLYDNISGYFDSTKVEGPVCIFVGDRRPHVWWTDKLEYDPGEVDLPPYYINTKTTREHRARYYTDVSGMDSEMGQVLDYFDDMLGDNTLTLFTSDHGAQWPFGKWNLYDAGIRTPLIVKWPGKITPGSRTGAMVSWVDILPTLLDVSDSEIPQKLDGKSFLEVLKGNTNDFRDEIYTTHTGDGNFNVYPMRSIRDERYKLIINLTPNAYHTNHSDILRKDGAGAFWDSWEEQAAQDPLAAAVVQRYFVRPAVEFYDLANDPNEQHNLANEAAYQPLVAKMKKQLDHWMEAQGDEQKLYKQPYYFPGPKPNGTTIQERKNEH</sequence>
<dbReference type="InterPro" id="IPR000917">
    <property type="entry name" value="Sulfatase_N"/>
</dbReference>
<dbReference type="KEGG" id="est:DN752_02220"/>
<evidence type="ECO:0000259" key="5">
    <source>
        <dbReference type="Pfam" id="PF00884"/>
    </source>
</evidence>
<keyword evidence="4" id="KW-0472">Membrane</keyword>
<evidence type="ECO:0000256" key="2">
    <source>
        <dbReference type="ARBA" id="ARBA00022801"/>
    </source>
</evidence>
<dbReference type="EMBL" id="CP030041">
    <property type="protein sequence ID" value="AWW29045.1"/>
    <property type="molecule type" value="Genomic_DNA"/>
</dbReference>
<dbReference type="OrthoDB" id="9789742at2"/>
<dbReference type="GO" id="GO:0016787">
    <property type="term" value="F:hydrolase activity"/>
    <property type="evidence" value="ECO:0007669"/>
    <property type="project" value="UniProtKB-KW"/>
</dbReference>
<dbReference type="PROSITE" id="PS00523">
    <property type="entry name" value="SULFATASE_1"/>
    <property type="match status" value="1"/>
</dbReference>
<dbReference type="InterPro" id="IPR024607">
    <property type="entry name" value="Sulfatase_CS"/>
</dbReference>
<dbReference type="SUPFAM" id="SSF53649">
    <property type="entry name" value="Alkaline phosphatase-like"/>
    <property type="match status" value="1"/>
</dbReference>
<keyword evidence="7" id="KW-1185">Reference proteome</keyword>
<evidence type="ECO:0000313" key="6">
    <source>
        <dbReference type="EMBL" id="AWW29045.1"/>
    </source>
</evidence>
<name>A0A2Z4IDZ4_9BACT</name>
<keyword evidence="4" id="KW-0812">Transmembrane</keyword>
<protein>
    <submittedName>
        <fullName evidence="6">Arylsulfatase</fullName>
    </submittedName>
</protein>
<evidence type="ECO:0000256" key="1">
    <source>
        <dbReference type="ARBA" id="ARBA00008779"/>
    </source>
</evidence>
<evidence type="ECO:0000256" key="4">
    <source>
        <dbReference type="SAM" id="Phobius"/>
    </source>
</evidence>
<feature type="transmembrane region" description="Helical" evidence="4">
    <location>
        <begin position="20"/>
        <end position="39"/>
    </location>
</feature>
<dbReference type="PANTHER" id="PTHR43751">
    <property type="entry name" value="SULFATASE"/>
    <property type="match status" value="1"/>
</dbReference>
<feature type="domain" description="Sulfatase N-terminal" evidence="5">
    <location>
        <begin position="47"/>
        <end position="310"/>
    </location>
</feature>
<dbReference type="RefSeq" id="WP_112782465.1">
    <property type="nucleotide sequence ID" value="NZ_CP030041.1"/>
</dbReference>
<evidence type="ECO:0000256" key="3">
    <source>
        <dbReference type="SAM" id="MobiDB-lite"/>
    </source>
</evidence>
<dbReference type="Gene3D" id="3.40.720.10">
    <property type="entry name" value="Alkaline Phosphatase, subunit A"/>
    <property type="match status" value="1"/>
</dbReference>
<organism evidence="6 7">
    <name type="scientific">Echinicola strongylocentroti</name>
    <dbReference type="NCBI Taxonomy" id="1795355"/>
    <lineage>
        <taxon>Bacteria</taxon>
        <taxon>Pseudomonadati</taxon>
        <taxon>Bacteroidota</taxon>
        <taxon>Cytophagia</taxon>
        <taxon>Cytophagales</taxon>
        <taxon>Cyclobacteriaceae</taxon>
        <taxon>Echinicola</taxon>
    </lineage>
</organism>
<reference evidence="6 7" key="1">
    <citation type="submission" date="2018-06" db="EMBL/GenBank/DDBJ databases">
        <title>Echinicola strongylocentroti sp. nov., isolated from a sea urchin Strongylocentrotus intermedius.</title>
        <authorList>
            <person name="Bae S.S."/>
        </authorList>
    </citation>
    <scope>NUCLEOTIDE SEQUENCE [LARGE SCALE GENOMIC DNA]</scope>
    <source>
        <strain evidence="6 7">MEBiC08714</strain>
    </source>
</reference>
<keyword evidence="2" id="KW-0378">Hydrolase</keyword>
<dbReference type="InterPro" id="IPR017850">
    <property type="entry name" value="Alkaline_phosphatase_core_sf"/>
</dbReference>
<dbReference type="AlphaFoldDB" id="A0A2Z4IDZ4"/>
<dbReference type="Pfam" id="PF00884">
    <property type="entry name" value="Sulfatase"/>
    <property type="match status" value="1"/>
</dbReference>
<proteinExistence type="inferred from homology"/>
<keyword evidence="4" id="KW-1133">Transmembrane helix</keyword>
<dbReference type="Proteomes" id="UP000248688">
    <property type="component" value="Chromosome"/>
</dbReference>
<accession>A0A2Z4IDZ4</accession>
<dbReference type="PANTHER" id="PTHR43751:SF1">
    <property type="entry name" value="SULFATASE ATSG-RELATED"/>
    <property type="match status" value="1"/>
</dbReference>
<evidence type="ECO:0000313" key="7">
    <source>
        <dbReference type="Proteomes" id="UP000248688"/>
    </source>
</evidence>
<dbReference type="CDD" id="cd16027">
    <property type="entry name" value="SGSH"/>
    <property type="match status" value="1"/>
</dbReference>
<comment type="similarity">
    <text evidence="1">Belongs to the sulfatase family.</text>
</comment>
<dbReference type="InterPro" id="IPR052701">
    <property type="entry name" value="GAG_Ulvan_Degrading_Sulfatases"/>
</dbReference>
<feature type="region of interest" description="Disordered" evidence="3">
    <location>
        <begin position="461"/>
        <end position="484"/>
    </location>
</feature>